<dbReference type="PANTHER" id="PTHR30288">
    <property type="entry name" value="FLAGELLAR CAP/ASSEMBLY PROTEIN FLID"/>
    <property type="match status" value="1"/>
</dbReference>
<dbReference type="InterPro" id="IPR010810">
    <property type="entry name" value="Flagellin_hook_IN_motif"/>
</dbReference>
<dbReference type="OrthoDB" id="5980200at2"/>
<feature type="domain" description="Flagellar hook-associated protein 2 N-terminal" evidence="6">
    <location>
        <begin position="13"/>
        <end position="111"/>
    </location>
</feature>
<evidence type="ECO:0000313" key="9">
    <source>
        <dbReference type="Proteomes" id="UP000267535"/>
    </source>
</evidence>
<dbReference type="GO" id="GO:0009424">
    <property type="term" value="C:bacterial-type flagellum hook"/>
    <property type="evidence" value="ECO:0007669"/>
    <property type="project" value="UniProtKB-UniRule"/>
</dbReference>
<proteinExistence type="inferred from homology"/>
<feature type="domain" description="Flagellar hook-associated protein 2 C-terminal" evidence="7">
    <location>
        <begin position="239"/>
        <end position="423"/>
    </location>
</feature>
<comment type="subcellular location">
    <subcellularLocation>
        <location evidence="5">Secreted</location>
    </subcellularLocation>
    <subcellularLocation>
        <location evidence="5">Bacterial flagellum</location>
    </subcellularLocation>
</comment>
<evidence type="ECO:0000259" key="6">
    <source>
        <dbReference type="Pfam" id="PF02465"/>
    </source>
</evidence>
<keyword evidence="8" id="KW-0966">Cell projection</keyword>
<dbReference type="InterPro" id="IPR003481">
    <property type="entry name" value="FliD_N"/>
</dbReference>
<evidence type="ECO:0000256" key="5">
    <source>
        <dbReference type="RuleBase" id="RU362066"/>
    </source>
</evidence>
<dbReference type="Pfam" id="PF07196">
    <property type="entry name" value="Flagellin_IN"/>
    <property type="match status" value="1"/>
</dbReference>
<dbReference type="PANTHER" id="PTHR30288:SF0">
    <property type="entry name" value="FLAGELLAR HOOK-ASSOCIATED PROTEIN 2"/>
    <property type="match status" value="1"/>
</dbReference>
<dbReference type="AlphaFoldDB" id="A0A3P1SQ94"/>
<comment type="subunit">
    <text evidence="2 5">Homopentamer.</text>
</comment>
<evidence type="ECO:0000256" key="3">
    <source>
        <dbReference type="ARBA" id="ARBA00023054"/>
    </source>
</evidence>
<dbReference type="GO" id="GO:0005576">
    <property type="term" value="C:extracellular region"/>
    <property type="evidence" value="ECO:0007669"/>
    <property type="project" value="UniProtKB-SubCell"/>
</dbReference>
<dbReference type="GO" id="GO:0071973">
    <property type="term" value="P:bacterial-type flagellum-dependent cell motility"/>
    <property type="evidence" value="ECO:0007669"/>
    <property type="project" value="TreeGrafter"/>
</dbReference>
<keyword evidence="3" id="KW-0175">Coiled coil</keyword>
<dbReference type="RefSeq" id="WP_124926088.1">
    <property type="nucleotide sequence ID" value="NZ_BMOH01000004.1"/>
</dbReference>
<comment type="similarity">
    <text evidence="1 5">Belongs to the FliD family.</text>
</comment>
<dbReference type="InterPro" id="IPR040026">
    <property type="entry name" value="FliD"/>
</dbReference>
<keyword evidence="4 5" id="KW-0975">Bacterial flagellum</keyword>
<evidence type="ECO:0000256" key="4">
    <source>
        <dbReference type="ARBA" id="ARBA00023143"/>
    </source>
</evidence>
<sequence length="675" mass="71999">MDNSIVSALGGGSGIDTTSLVKQLVDVQRAPQQQRLDSKKETLETQISAYGTLKSSLSEFQNLLSPLSNSDTFKARSVSIPDTTIITANTLAADAQVGNYQVQVEEVAQQHSLVSSYTASDKDAAAGLTGNLTIKLGAWTYDEPANPDDLVSFAENENQTGLTIEISADDSLQGIADKINAEESDVQATVLLVDGNYQLMMSSASGKNNALEVTADNTDLDGFQFNATTHLMTETQKGVDAEVKINGLSVFRETNEVDDVVPGLSFSLNKASPGEKITFSITEDKGTAEQSVRDFVEGYNSLFNTMNSLTGVTRDEENNLTSGDLSRDGSAKVLMTQIRNMIGSSVPGVDTFNALTNVGIRTTLDGTLEIIEDDFQSAMDDRFTEVAAIFAPQTSASVTGVDVSIGSYAVNTVPGTYSGTITTSPTKGSVIAGDDFAAVDTVLSPGDYTFAVTVNGTTTETLTLDGNFNTAEELRTELQSLINNDTNLKASNDFIDVVIEGDKIKLQSRVYGSDSKVEFSAVGAQFDDNVLFNNPTETTGVDAAGTINGEAAFGAGDVLLPKLDSDPYGLNLSIQEGTTGDFTFNFSRGFAGEMTRLIDQFLASDGTISIREDSINNQLTGIEDDQTELDRKMEKLNDRLTAQYIAMERIISSLQTTGSSLDGLADRLPFTASNN</sequence>
<dbReference type="InterPro" id="IPR010809">
    <property type="entry name" value="FliD_C"/>
</dbReference>
<gene>
    <name evidence="8" type="ORF">EHS89_10395</name>
</gene>
<keyword evidence="8" id="KW-0969">Cilium</keyword>
<evidence type="ECO:0000256" key="2">
    <source>
        <dbReference type="ARBA" id="ARBA00011255"/>
    </source>
</evidence>
<dbReference type="Proteomes" id="UP000267535">
    <property type="component" value="Unassembled WGS sequence"/>
</dbReference>
<keyword evidence="5" id="KW-0964">Secreted</keyword>
<dbReference type="Pfam" id="PF02465">
    <property type="entry name" value="FliD_N"/>
    <property type="match status" value="1"/>
</dbReference>
<dbReference type="GO" id="GO:0007155">
    <property type="term" value="P:cell adhesion"/>
    <property type="evidence" value="ECO:0007669"/>
    <property type="project" value="InterPro"/>
</dbReference>
<evidence type="ECO:0000313" key="8">
    <source>
        <dbReference type="EMBL" id="RRC99250.1"/>
    </source>
</evidence>
<comment type="function">
    <text evidence="5">Required for morphogenesis and for the elongation of the flagellar filament by facilitating polymerization of the flagellin monomers at the tip of growing filament. Forms a capping structure, which prevents flagellin subunits (transported through the central channel of the flagellum) from leaking out without polymerization at the distal end.</text>
</comment>
<dbReference type="Pfam" id="PF07195">
    <property type="entry name" value="FliD_C"/>
    <property type="match status" value="2"/>
</dbReference>
<evidence type="ECO:0000259" key="7">
    <source>
        <dbReference type="Pfam" id="PF07195"/>
    </source>
</evidence>
<name>A0A3P1SQ94_9GAMM</name>
<keyword evidence="8" id="KW-0282">Flagellum</keyword>
<keyword evidence="9" id="KW-1185">Reference proteome</keyword>
<dbReference type="GO" id="GO:0009421">
    <property type="term" value="C:bacterial-type flagellum filament cap"/>
    <property type="evidence" value="ECO:0007669"/>
    <property type="project" value="InterPro"/>
</dbReference>
<evidence type="ECO:0000256" key="1">
    <source>
        <dbReference type="ARBA" id="ARBA00009764"/>
    </source>
</evidence>
<protein>
    <recommendedName>
        <fullName evidence="5">Flagellar hook-associated protein 2</fullName>
        <shortName evidence="5">HAP2</shortName>
    </recommendedName>
    <alternativeName>
        <fullName evidence="5">Flagellar cap protein</fullName>
    </alternativeName>
</protein>
<organism evidence="8 9">
    <name type="scientific">Amphritea balenae</name>
    <dbReference type="NCBI Taxonomy" id="452629"/>
    <lineage>
        <taxon>Bacteria</taxon>
        <taxon>Pseudomonadati</taxon>
        <taxon>Pseudomonadota</taxon>
        <taxon>Gammaproteobacteria</taxon>
        <taxon>Oceanospirillales</taxon>
        <taxon>Oceanospirillaceae</taxon>
        <taxon>Amphritea</taxon>
    </lineage>
</organism>
<reference evidence="8 9" key="1">
    <citation type="submission" date="2018-11" db="EMBL/GenBank/DDBJ databases">
        <title>The draft genome sequence of Amphritea balenae JAMM 1525T.</title>
        <authorList>
            <person name="Fang Z."/>
            <person name="Zhang Y."/>
            <person name="Han X."/>
        </authorList>
    </citation>
    <scope>NUCLEOTIDE SEQUENCE [LARGE SCALE GENOMIC DNA]</scope>
    <source>
        <strain evidence="8 9">JAMM 1525</strain>
    </source>
</reference>
<feature type="domain" description="Flagellar hook-associated protein 2 C-terminal" evidence="7">
    <location>
        <begin position="584"/>
        <end position="655"/>
    </location>
</feature>
<accession>A0A3P1SQ94</accession>
<dbReference type="EMBL" id="RQXV01000005">
    <property type="protein sequence ID" value="RRC99250.1"/>
    <property type="molecule type" value="Genomic_DNA"/>
</dbReference>
<comment type="caution">
    <text evidence="8">The sequence shown here is derived from an EMBL/GenBank/DDBJ whole genome shotgun (WGS) entry which is preliminary data.</text>
</comment>